<evidence type="ECO:0000256" key="1">
    <source>
        <dbReference type="SAM" id="Phobius"/>
    </source>
</evidence>
<keyword evidence="1" id="KW-0812">Transmembrane</keyword>
<reference evidence="2" key="2">
    <citation type="submission" date="2023-02" db="EMBL/GenBank/DDBJ databases">
        <authorList>
            <consortium name="DOE Joint Genome Institute"/>
            <person name="Mondo S.J."/>
            <person name="Chang Y."/>
            <person name="Wang Y."/>
            <person name="Ahrendt S."/>
            <person name="Andreopoulos W."/>
            <person name="Barry K."/>
            <person name="Beard J."/>
            <person name="Benny G.L."/>
            <person name="Blankenship S."/>
            <person name="Bonito G."/>
            <person name="Cuomo C."/>
            <person name="Desiro A."/>
            <person name="Gervers K.A."/>
            <person name="Hundley H."/>
            <person name="Kuo A."/>
            <person name="LaButti K."/>
            <person name="Lang B.F."/>
            <person name="Lipzen A."/>
            <person name="O'Donnell K."/>
            <person name="Pangilinan J."/>
            <person name="Reynolds N."/>
            <person name="Sandor L."/>
            <person name="Smith M.W."/>
            <person name="Tsang A."/>
            <person name="Grigoriev I.V."/>
            <person name="Stajich J.E."/>
            <person name="Spatafora J.W."/>
        </authorList>
    </citation>
    <scope>NUCLEOTIDE SEQUENCE</scope>
    <source>
        <strain evidence="2">RSA 2281</strain>
    </source>
</reference>
<dbReference type="EMBL" id="JAIXMP010000025">
    <property type="protein sequence ID" value="KAI9253908.1"/>
    <property type="molecule type" value="Genomic_DNA"/>
</dbReference>
<evidence type="ECO:0000313" key="3">
    <source>
        <dbReference type="Proteomes" id="UP001209540"/>
    </source>
</evidence>
<feature type="transmembrane region" description="Helical" evidence="1">
    <location>
        <begin position="36"/>
        <end position="58"/>
    </location>
</feature>
<organism evidence="2 3">
    <name type="scientific">Phascolomyces articulosus</name>
    <dbReference type="NCBI Taxonomy" id="60185"/>
    <lineage>
        <taxon>Eukaryota</taxon>
        <taxon>Fungi</taxon>
        <taxon>Fungi incertae sedis</taxon>
        <taxon>Mucoromycota</taxon>
        <taxon>Mucoromycotina</taxon>
        <taxon>Mucoromycetes</taxon>
        <taxon>Mucorales</taxon>
        <taxon>Lichtheimiaceae</taxon>
        <taxon>Phascolomyces</taxon>
    </lineage>
</organism>
<accession>A0AAD5PAL5</accession>
<keyword evidence="3" id="KW-1185">Reference proteome</keyword>
<sequence>MCRCLRSLSLNIGSSITTNILFLAIMWFYTDGTYNVINLIQLSPTILAVSYITNIVLLKWSLSSWSLIKSVSFTSLR</sequence>
<dbReference type="AlphaFoldDB" id="A0AAD5PAL5"/>
<comment type="caution">
    <text evidence="2">The sequence shown here is derived from an EMBL/GenBank/DDBJ whole genome shotgun (WGS) entry which is preliminary data.</text>
</comment>
<feature type="transmembrane region" description="Helical" evidence="1">
    <location>
        <begin position="12"/>
        <end position="30"/>
    </location>
</feature>
<dbReference type="Proteomes" id="UP001209540">
    <property type="component" value="Unassembled WGS sequence"/>
</dbReference>
<keyword evidence="1" id="KW-1133">Transmembrane helix</keyword>
<evidence type="ECO:0000313" key="2">
    <source>
        <dbReference type="EMBL" id="KAI9253908.1"/>
    </source>
</evidence>
<reference evidence="2" key="1">
    <citation type="journal article" date="2022" name="IScience">
        <title>Evolution of zygomycete secretomes and the origins of terrestrial fungal ecologies.</title>
        <authorList>
            <person name="Chang Y."/>
            <person name="Wang Y."/>
            <person name="Mondo S."/>
            <person name="Ahrendt S."/>
            <person name="Andreopoulos W."/>
            <person name="Barry K."/>
            <person name="Beard J."/>
            <person name="Benny G.L."/>
            <person name="Blankenship S."/>
            <person name="Bonito G."/>
            <person name="Cuomo C."/>
            <person name="Desiro A."/>
            <person name="Gervers K.A."/>
            <person name="Hundley H."/>
            <person name="Kuo A."/>
            <person name="LaButti K."/>
            <person name="Lang B.F."/>
            <person name="Lipzen A."/>
            <person name="O'Donnell K."/>
            <person name="Pangilinan J."/>
            <person name="Reynolds N."/>
            <person name="Sandor L."/>
            <person name="Smith M.E."/>
            <person name="Tsang A."/>
            <person name="Grigoriev I.V."/>
            <person name="Stajich J.E."/>
            <person name="Spatafora J.W."/>
        </authorList>
    </citation>
    <scope>NUCLEOTIDE SEQUENCE</scope>
    <source>
        <strain evidence="2">RSA 2281</strain>
    </source>
</reference>
<proteinExistence type="predicted"/>
<name>A0AAD5PAL5_9FUNG</name>
<gene>
    <name evidence="2" type="ORF">BDA99DRAFT_519317</name>
</gene>
<keyword evidence="1" id="KW-0472">Membrane</keyword>
<protein>
    <submittedName>
        <fullName evidence="2">Uncharacterized protein</fullName>
    </submittedName>
</protein>